<feature type="domain" description="Sushi" evidence="7">
    <location>
        <begin position="207"/>
        <end position="269"/>
    </location>
</feature>
<comment type="caution">
    <text evidence="5">Lacks conserved residue(s) required for the propagation of feature annotation.</text>
</comment>
<dbReference type="InterPro" id="IPR051503">
    <property type="entry name" value="ComplSys_Reg/VirEntry_Med"/>
</dbReference>
<keyword evidence="3 6" id="KW-0732">Signal</keyword>
<keyword evidence="4 5" id="KW-1015">Disulfide bond</keyword>
<dbReference type="SMART" id="SM00032">
    <property type="entry name" value="CCP"/>
    <property type="match status" value="6"/>
</dbReference>
<evidence type="ECO:0000313" key="9">
    <source>
        <dbReference type="Proteomes" id="UP001501940"/>
    </source>
</evidence>
<dbReference type="PROSITE" id="PS50923">
    <property type="entry name" value="SUSHI"/>
    <property type="match status" value="5"/>
</dbReference>
<feature type="disulfide bond" evidence="5">
    <location>
        <begin position="177"/>
        <end position="204"/>
    </location>
</feature>
<dbReference type="AlphaFoldDB" id="A0AAQ5ZMF9"/>
<dbReference type="GeneTree" id="ENSGT00940000154967"/>
<dbReference type="SUPFAM" id="SSF57535">
    <property type="entry name" value="Complement control module/SCR domain"/>
    <property type="match status" value="7"/>
</dbReference>
<reference evidence="8 9" key="1">
    <citation type="submission" date="2022-01" db="EMBL/GenBank/DDBJ databases">
        <title>A chromosome-scale genome assembly of the false clownfish, Amphiprion ocellaris.</title>
        <authorList>
            <person name="Ryu T."/>
        </authorList>
    </citation>
    <scope>NUCLEOTIDE SEQUENCE [LARGE SCALE GENOMIC DNA]</scope>
</reference>
<dbReference type="InterPro" id="IPR035976">
    <property type="entry name" value="Sushi/SCR/CCP_sf"/>
</dbReference>
<dbReference type="PANTHER" id="PTHR45785">
    <property type="entry name" value="COMPLEMENT FACTOR H-RELATED"/>
    <property type="match status" value="1"/>
</dbReference>
<protein>
    <recommendedName>
        <fullName evidence="7">Sushi domain-containing protein</fullName>
    </recommendedName>
</protein>
<dbReference type="Ensembl" id="ENSAOCT00000076395.1">
    <property type="protein sequence ID" value="ENSAOCP00000067263.1"/>
    <property type="gene ID" value="ENSAOCG00000027769.1"/>
</dbReference>
<evidence type="ECO:0000259" key="7">
    <source>
        <dbReference type="PROSITE" id="PS50923"/>
    </source>
</evidence>
<feature type="disulfide bond" evidence="5">
    <location>
        <begin position="335"/>
        <end position="378"/>
    </location>
</feature>
<sequence>MKLSLTLLFLQLWGNMELSLSQNACSKLPDVPHAHVSEETKKAEYQEGDVIHFTCESGYISDHTSKYVCTGAGWLVVRRGMCYSCSVLPDVPHAQVTDETRKAEYQEGDVIHLTCEPGYTSDLTIKYVCASEGWLAVRQGLCYYPCQVGKMHPRLFVAGLPPTNETIKTGHKLQFQCSNDLTLEGSEETECLGTGQWSAPFPTCSVITCEVGVLHHDLIVTGILSASETVPAGDKLLFDCSSEFQLDGSKETECLPTGQWSAPFPTCSEKCKVSGLAANVVVTPRLSGRTLTKGQKLTFSCSQRGQFIQGNATVECLANGQWSDSFPTCGAPANCGIPPPLPDGDTKETVDFLYRHNAKVEYICQNVYRMEGGPFKICKNGEWIGQMRCLKPCTMDKDVMRRHNIRFAYSYEEKLYAPHNDVIHFSCIYGTRPVDRVGMRQKCIDGVMNFPTCV</sequence>
<feature type="disulfide bond" evidence="5">
    <location>
        <begin position="240"/>
        <end position="267"/>
    </location>
</feature>
<evidence type="ECO:0000256" key="3">
    <source>
        <dbReference type="ARBA" id="ARBA00022729"/>
    </source>
</evidence>
<keyword evidence="9" id="KW-1185">Reference proteome</keyword>
<evidence type="ECO:0000313" key="8">
    <source>
        <dbReference type="Ensembl" id="ENSAOCP00000067263.1"/>
    </source>
</evidence>
<reference evidence="8" key="2">
    <citation type="submission" date="2025-08" db="UniProtKB">
        <authorList>
            <consortium name="Ensembl"/>
        </authorList>
    </citation>
    <scope>IDENTIFICATION</scope>
</reference>
<comment type="subcellular location">
    <subcellularLocation>
        <location evidence="1">Virion</location>
    </subcellularLocation>
</comment>
<dbReference type="Proteomes" id="UP001501940">
    <property type="component" value="Chromosome 2"/>
</dbReference>
<accession>A0AAQ5ZMF9</accession>
<dbReference type="Pfam" id="PF00084">
    <property type="entry name" value="Sushi"/>
    <property type="match status" value="6"/>
</dbReference>
<evidence type="ECO:0000256" key="5">
    <source>
        <dbReference type="PROSITE-ProRule" id="PRU00302"/>
    </source>
</evidence>
<evidence type="ECO:0000256" key="6">
    <source>
        <dbReference type="SAM" id="SignalP"/>
    </source>
</evidence>
<feature type="disulfide bond" evidence="5">
    <location>
        <begin position="55"/>
        <end position="82"/>
    </location>
</feature>
<feature type="signal peptide" evidence="6">
    <location>
        <begin position="1"/>
        <end position="21"/>
    </location>
</feature>
<dbReference type="PANTHER" id="PTHR45785:SF2">
    <property type="entry name" value="COMPLEMENT FACTOR H-RELATED"/>
    <property type="match status" value="1"/>
</dbReference>
<feature type="chain" id="PRO_5043792706" description="Sushi domain-containing protein" evidence="6">
    <location>
        <begin position="22"/>
        <end position="454"/>
    </location>
</feature>
<feature type="domain" description="Sushi" evidence="7">
    <location>
        <begin position="156"/>
        <end position="206"/>
    </location>
</feature>
<dbReference type="InterPro" id="IPR000436">
    <property type="entry name" value="Sushi_SCR_CCP_dom"/>
</dbReference>
<name>A0AAQ5ZMF9_AMPOC</name>
<dbReference type="CDD" id="cd00033">
    <property type="entry name" value="CCP"/>
    <property type="match status" value="6"/>
</dbReference>
<evidence type="ECO:0000256" key="4">
    <source>
        <dbReference type="ARBA" id="ARBA00023157"/>
    </source>
</evidence>
<dbReference type="Gene3D" id="2.10.70.10">
    <property type="entry name" value="Complement Module, domain 1"/>
    <property type="match status" value="7"/>
</dbReference>
<feature type="domain" description="Sushi" evidence="7">
    <location>
        <begin position="279"/>
        <end position="331"/>
    </location>
</feature>
<keyword evidence="2 5" id="KW-0768">Sushi</keyword>
<reference evidence="8" key="3">
    <citation type="submission" date="2025-09" db="UniProtKB">
        <authorList>
            <consortium name="Ensembl"/>
        </authorList>
    </citation>
    <scope>IDENTIFICATION</scope>
</reference>
<proteinExistence type="predicted"/>
<evidence type="ECO:0000256" key="2">
    <source>
        <dbReference type="ARBA" id="ARBA00022659"/>
    </source>
</evidence>
<feature type="domain" description="Sushi" evidence="7">
    <location>
        <begin position="23"/>
        <end position="84"/>
    </location>
</feature>
<organism evidence="8 9">
    <name type="scientific">Amphiprion ocellaris</name>
    <name type="common">Clown anemonefish</name>
    <dbReference type="NCBI Taxonomy" id="80972"/>
    <lineage>
        <taxon>Eukaryota</taxon>
        <taxon>Metazoa</taxon>
        <taxon>Chordata</taxon>
        <taxon>Craniata</taxon>
        <taxon>Vertebrata</taxon>
        <taxon>Euteleostomi</taxon>
        <taxon>Actinopterygii</taxon>
        <taxon>Neopterygii</taxon>
        <taxon>Teleostei</taxon>
        <taxon>Neoteleostei</taxon>
        <taxon>Acanthomorphata</taxon>
        <taxon>Ovalentaria</taxon>
        <taxon>Pomacentridae</taxon>
        <taxon>Amphiprion</taxon>
    </lineage>
</organism>
<evidence type="ECO:0000256" key="1">
    <source>
        <dbReference type="ARBA" id="ARBA00004328"/>
    </source>
</evidence>
<feature type="domain" description="Sushi" evidence="7">
    <location>
        <begin position="333"/>
        <end position="391"/>
    </location>
</feature>